<dbReference type="Pfam" id="PF20523">
    <property type="entry name" value="DUF6738"/>
    <property type="match status" value="1"/>
</dbReference>
<reference evidence="2" key="1">
    <citation type="submission" date="2018-05" db="EMBL/GenBank/DDBJ databases">
        <title>Draft genome of Mucuna pruriens seed.</title>
        <authorList>
            <person name="Nnadi N.E."/>
            <person name="Vos R."/>
            <person name="Hasami M.H."/>
            <person name="Devisetty U.K."/>
            <person name="Aguiy J.C."/>
        </authorList>
    </citation>
    <scope>NUCLEOTIDE SEQUENCE [LARGE SCALE GENOMIC DNA]</scope>
    <source>
        <strain evidence="2">JCA_2017</strain>
    </source>
</reference>
<feature type="non-terminal residue" evidence="2">
    <location>
        <position position="1"/>
    </location>
</feature>
<dbReference type="Proteomes" id="UP000257109">
    <property type="component" value="Unassembled WGS sequence"/>
</dbReference>
<name>A0A371HXG1_MUCPR</name>
<gene>
    <name evidence="2" type="ORF">CR513_08410</name>
</gene>
<dbReference type="InterPro" id="IPR046626">
    <property type="entry name" value="DUF6738"/>
</dbReference>
<dbReference type="EMBL" id="QJKJ01001460">
    <property type="protein sequence ID" value="RDY07469.1"/>
    <property type="molecule type" value="Genomic_DNA"/>
</dbReference>
<evidence type="ECO:0000313" key="2">
    <source>
        <dbReference type="EMBL" id="RDY07469.1"/>
    </source>
</evidence>
<organism evidence="2 3">
    <name type="scientific">Mucuna pruriens</name>
    <name type="common">Velvet bean</name>
    <name type="synonym">Dolichos pruriens</name>
    <dbReference type="NCBI Taxonomy" id="157652"/>
    <lineage>
        <taxon>Eukaryota</taxon>
        <taxon>Viridiplantae</taxon>
        <taxon>Streptophyta</taxon>
        <taxon>Embryophyta</taxon>
        <taxon>Tracheophyta</taxon>
        <taxon>Spermatophyta</taxon>
        <taxon>Magnoliopsida</taxon>
        <taxon>eudicotyledons</taxon>
        <taxon>Gunneridae</taxon>
        <taxon>Pentapetalae</taxon>
        <taxon>rosids</taxon>
        <taxon>fabids</taxon>
        <taxon>Fabales</taxon>
        <taxon>Fabaceae</taxon>
        <taxon>Papilionoideae</taxon>
        <taxon>50 kb inversion clade</taxon>
        <taxon>NPAAA clade</taxon>
        <taxon>indigoferoid/millettioid clade</taxon>
        <taxon>Phaseoleae</taxon>
        <taxon>Mucuna</taxon>
    </lineage>
</organism>
<comment type="caution">
    <text evidence="2">The sequence shown here is derived from an EMBL/GenBank/DDBJ whole genome shotgun (WGS) entry which is preliminary data.</text>
</comment>
<evidence type="ECO:0000259" key="1">
    <source>
        <dbReference type="Pfam" id="PF20523"/>
    </source>
</evidence>
<feature type="domain" description="DUF6738" evidence="1">
    <location>
        <begin position="74"/>
        <end position="95"/>
    </location>
</feature>
<evidence type="ECO:0000313" key="3">
    <source>
        <dbReference type="Proteomes" id="UP000257109"/>
    </source>
</evidence>
<dbReference type="AlphaFoldDB" id="A0A371HXG1"/>
<keyword evidence="3" id="KW-1185">Reference proteome</keyword>
<sequence length="134" mass="15514">MEGHEGDLQEGLRSMKSNVLEGPMIKERLMKLQEPYLELQTSKWDNLSSPGRVRRRSKTFLLTVQPIYDNLFCMTRSNPSNLHVYDIKIDRTFHNADSDIVDFDLGNSDSYFDFGVDISPFSLENMANNDKTFK</sequence>
<protein>
    <recommendedName>
        <fullName evidence="1">DUF6738 domain-containing protein</fullName>
    </recommendedName>
</protein>
<proteinExistence type="predicted"/>
<accession>A0A371HXG1</accession>